<dbReference type="SMART" id="SM00460">
    <property type="entry name" value="TGc"/>
    <property type="match status" value="1"/>
</dbReference>
<reference evidence="2 3" key="1">
    <citation type="submission" date="2022-07" db="EMBL/GenBank/DDBJ databases">
        <title>Novel species in genus cellulomonas.</title>
        <authorList>
            <person name="Ye L."/>
        </authorList>
    </citation>
    <scope>NUCLEOTIDE SEQUENCE [LARGE SCALE GENOMIC DNA]</scope>
    <source>
        <strain evidence="3">zg-Y338</strain>
    </source>
</reference>
<gene>
    <name evidence="2" type="ORF">NP064_15590</name>
</gene>
<dbReference type="PANTHER" id="PTHR33490">
    <property type="entry name" value="BLR5614 PROTEIN-RELATED"/>
    <property type="match status" value="1"/>
</dbReference>
<dbReference type="Gene3D" id="3.10.620.30">
    <property type="match status" value="1"/>
</dbReference>
<evidence type="ECO:0000313" key="3">
    <source>
        <dbReference type="Proteomes" id="UP001316189"/>
    </source>
</evidence>
<dbReference type="SUPFAM" id="SSF54001">
    <property type="entry name" value="Cysteine proteinases"/>
    <property type="match status" value="1"/>
</dbReference>
<accession>A0ABY5L127</accession>
<dbReference type="Proteomes" id="UP001316189">
    <property type="component" value="Chromosome"/>
</dbReference>
<dbReference type="Pfam" id="PF01841">
    <property type="entry name" value="Transglut_core"/>
    <property type="match status" value="1"/>
</dbReference>
<protein>
    <submittedName>
        <fullName evidence="2">Transglutaminase family protein</fullName>
    </submittedName>
</protein>
<dbReference type="RefSeq" id="WP_227569935.1">
    <property type="nucleotide sequence ID" value="NZ_CP101988.1"/>
</dbReference>
<keyword evidence="3" id="KW-1185">Reference proteome</keyword>
<dbReference type="InterPro" id="IPR002931">
    <property type="entry name" value="Transglutaminase-like"/>
</dbReference>
<dbReference type="PANTHER" id="PTHR33490:SF7">
    <property type="entry name" value="BLR2979 PROTEIN"/>
    <property type="match status" value="1"/>
</dbReference>
<dbReference type="InterPro" id="IPR038765">
    <property type="entry name" value="Papain-like_cys_pep_sf"/>
</dbReference>
<name>A0ABY5L127_9CELL</name>
<proteinExistence type="predicted"/>
<evidence type="ECO:0000259" key="1">
    <source>
        <dbReference type="SMART" id="SM00460"/>
    </source>
</evidence>
<sequence length="331" mass="35339">MTTVPLPRTYEVVHRTTYRYTDPVTRSYGRTTLVPRDLPDQHRLDSAITIDPAPADSDAHIDYFGNRSTYFAVTTPHRELVVTATSTVTVSRAAATPDLLPDVSWEDAVRAVRPGGALGGASDDDRVAAGVGLGHDPAPRPGAASLLELREALLPSRHVALSEEVRAWSARTLTPGRPLSEVIAELSRRIHSELVYRPGSTTVGTTQAEVLAQGSGVCQDFAHLMIAALRVHGLPARYTSGYLETSPPPGRPKARGADASHAWVSAWVPGAGWVEVDPTNDVFVGDRHVILGWGRDYADVPPLRGVIFTEGSGSELDVSVDLALLGAPSAP</sequence>
<organism evidence="2 3">
    <name type="scientific">Cellulomonas chengniuliangii</name>
    <dbReference type="NCBI Taxonomy" id="2968084"/>
    <lineage>
        <taxon>Bacteria</taxon>
        <taxon>Bacillati</taxon>
        <taxon>Actinomycetota</taxon>
        <taxon>Actinomycetes</taxon>
        <taxon>Micrococcales</taxon>
        <taxon>Cellulomonadaceae</taxon>
        <taxon>Cellulomonas</taxon>
    </lineage>
</organism>
<dbReference type="InterPro" id="IPR013589">
    <property type="entry name" value="Bac_transglu_N"/>
</dbReference>
<evidence type="ECO:0000313" key="2">
    <source>
        <dbReference type="EMBL" id="UUI75171.1"/>
    </source>
</evidence>
<dbReference type="EMBL" id="CP101988">
    <property type="protein sequence ID" value="UUI75171.1"/>
    <property type="molecule type" value="Genomic_DNA"/>
</dbReference>
<dbReference type="Pfam" id="PF08379">
    <property type="entry name" value="Bact_transglu_N"/>
    <property type="match status" value="1"/>
</dbReference>
<feature type="domain" description="Transglutaminase-like" evidence="1">
    <location>
        <begin position="210"/>
        <end position="280"/>
    </location>
</feature>